<reference evidence="2 3" key="1">
    <citation type="submission" date="2020-08" db="EMBL/GenBank/DDBJ databases">
        <title>Sequencing the genomes of 1000 actinobacteria strains.</title>
        <authorList>
            <person name="Klenk H.-P."/>
        </authorList>
    </citation>
    <scope>NUCLEOTIDE SEQUENCE [LARGE SCALE GENOMIC DNA]</scope>
    <source>
        <strain evidence="2 3">DSM 45486</strain>
    </source>
</reference>
<protein>
    <submittedName>
        <fullName evidence="2">Uncharacterized protein</fullName>
    </submittedName>
</protein>
<evidence type="ECO:0000256" key="1">
    <source>
        <dbReference type="SAM" id="MobiDB-lite"/>
    </source>
</evidence>
<dbReference type="Proteomes" id="UP000552097">
    <property type="component" value="Unassembled WGS sequence"/>
</dbReference>
<accession>A0A7W9HGF2</accession>
<comment type="caution">
    <text evidence="2">The sequence shown here is derived from an EMBL/GenBank/DDBJ whole genome shotgun (WGS) entry which is preliminary data.</text>
</comment>
<name>A0A7W9HGF2_9PSEU</name>
<keyword evidence="3" id="KW-1185">Reference proteome</keyword>
<evidence type="ECO:0000313" key="3">
    <source>
        <dbReference type="Proteomes" id="UP000552097"/>
    </source>
</evidence>
<gene>
    <name evidence="2" type="ORF">F4560_001503</name>
</gene>
<dbReference type="AlphaFoldDB" id="A0A7W9HGF2"/>
<dbReference type="PROSITE" id="PS51257">
    <property type="entry name" value="PROKAR_LIPOPROTEIN"/>
    <property type="match status" value="1"/>
</dbReference>
<sequence length="213" mass="22716">MSEPSRLAAPPARLVAVLFVIAACALLAAGGLAAVALADDRPETASATGGRPSPTARESTTRAPGLPPCVVGSWVVMEETAMVKFYNNEAPLPMIASGVTYEFRPDGTGTTRIDGVVFRGTFRGNDIRLAGRGSYDFTWSATDKAITYVARTRSDATWTFYDQRGELSTQPVEPNPAQNEVDDYTCQATQLVESNSGGYRSSMARTKAFGVYG</sequence>
<proteinExistence type="predicted"/>
<dbReference type="EMBL" id="JACHMO010000001">
    <property type="protein sequence ID" value="MBB5801735.1"/>
    <property type="molecule type" value="Genomic_DNA"/>
</dbReference>
<dbReference type="RefSeq" id="WP_184917957.1">
    <property type="nucleotide sequence ID" value="NZ_JACHMO010000001.1"/>
</dbReference>
<evidence type="ECO:0000313" key="2">
    <source>
        <dbReference type="EMBL" id="MBB5801735.1"/>
    </source>
</evidence>
<feature type="region of interest" description="Disordered" evidence="1">
    <location>
        <begin position="42"/>
        <end position="64"/>
    </location>
</feature>
<organism evidence="2 3">
    <name type="scientific">Saccharothrix ecbatanensis</name>
    <dbReference type="NCBI Taxonomy" id="1105145"/>
    <lineage>
        <taxon>Bacteria</taxon>
        <taxon>Bacillati</taxon>
        <taxon>Actinomycetota</taxon>
        <taxon>Actinomycetes</taxon>
        <taxon>Pseudonocardiales</taxon>
        <taxon>Pseudonocardiaceae</taxon>
        <taxon>Saccharothrix</taxon>
    </lineage>
</organism>